<dbReference type="AlphaFoldDB" id="A0A166QTK2"/>
<dbReference type="OrthoDB" id="1898221at2759"/>
<evidence type="ECO:0000313" key="6">
    <source>
        <dbReference type="Proteomes" id="UP000076532"/>
    </source>
</evidence>
<dbReference type="InterPro" id="IPR025110">
    <property type="entry name" value="AMP-bd_C"/>
</dbReference>
<gene>
    <name evidence="5" type="ORF">FIBSPDRAFT_730750</name>
</gene>
<dbReference type="Proteomes" id="UP000076532">
    <property type="component" value="Unassembled WGS sequence"/>
</dbReference>
<evidence type="ECO:0000259" key="4">
    <source>
        <dbReference type="Pfam" id="PF13193"/>
    </source>
</evidence>
<keyword evidence="2" id="KW-0436">Ligase</keyword>
<dbReference type="PANTHER" id="PTHR24096:SF149">
    <property type="entry name" value="AMP-BINDING DOMAIN-CONTAINING PROTEIN-RELATED"/>
    <property type="match status" value="1"/>
</dbReference>
<name>A0A166QTK2_9AGAM</name>
<dbReference type="CDD" id="cd05911">
    <property type="entry name" value="Firefly_Luc_like"/>
    <property type="match status" value="1"/>
</dbReference>
<keyword evidence="6" id="KW-1185">Reference proteome</keyword>
<evidence type="ECO:0000256" key="1">
    <source>
        <dbReference type="ARBA" id="ARBA00006432"/>
    </source>
</evidence>
<dbReference type="PROSITE" id="PS00455">
    <property type="entry name" value="AMP_BINDING"/>
    <property type="match status" value="1"/>
</dbReference>
<evidence type="ECO:0000259" key="3">
    <source>
        <dbReference type="Pfam" id="PF00501"/>
    </source>
</evidence>
<dbReference type="InterPro" id="IPR042099">
    <property type="entry name" value="ANL_N_sf"/>
</dbReference>
<dbReference type="GO" id="GO:0016405">
    <property type="term" value="F:CoA-ligase activity"/>
    <property type="evidence" value="ECO:0007669"/>
    <property type="project" value="TreeGrafter"/>
</dbReference>
<dbReference type="InterPro" id="IPR045851">
    <property type="entry name" value="AMP-bd_C_sf"/>
</dbReference>
<feature type="domain" description="AMP-binding enzyme C-terminal" evidence="4">
    <location>
        <begin position="492"/>
        <end position="574"/>
    </location>
</feature>
<dbReference type="STRING" id="436010.A0A166QTK2"/>
<dbReference type="SUPFAM" id="SSF56801">
    <property type="entry name" value="Acetyl-CoA synthetase-like"/>
    <property type="match status" value="1"/>
</dbReference>
<proteinExistence type="inferred from homology"/>
<dbReference type="EMBL" id="KV417508">
    <property type="protein sequence ID" value="KZP27521.1"/>
    <property type="molecule type" value="Genomic_DNA"/>
</dbReference>
<organism evidence="5 6">
    <name type="scientific">Athelia psychrophila</name>
    <dbReference type="NCBI Taxonomy" id="1759441"/>
    <lineage>
        <taxon>Eukaryota</taxon>
        <taxon>Fungi</taxon>
        <taxon>Dikarya</taxon>
        <taxon>Basidiomycota</taxon>
        <taxon>Agaricomycotina</taxon>
        <taxon>Agaricomycetes</taxon>
        <taxon>Agaricomycetidae</taxon>
        <taxon>Atheliales</taxon>
        <taxon>Atheliaceae</taxon>
        <taxon>Athelia</taxon>
    </lineage>
</organism>
<evidence type="ECO:0000256" key="2">
    <source>
        <dbReference type="ARBA" id="ARBA00022598"/>
    </source>
</evidence>
<dbReference type="Gene3D" id="3.30.300.30">
    <property type="match status" value="1"/>
</dbReference>
<accession>A0A166QTK2</accession>
<feature type="domain" description="AMP-dependent synthetase/ligase" evidence="3">
    <location>
        <begin position="91"/>
        <end position="441"/>
    </location>
</feature>
<dbReference type="Gene3D" id="3.40.50.12780">
    <property type="entry name" value="N-terminal domain of ligase-like"/>
    <property type="match status" value="1"/>
</dbReference>
<dbReference type="InterPro" id="IPR020845">
    <property type="entry name" value="AMP-binding_CS"/>
</dbReference>
<protein>
    <submittedName>
        <fullName evidence="5">AMP binding protein</fullName>
    </submittedName>
</protein>
<reference evidence="5 6" key="1">
    <citation type="journal article" date="2016" name="Mol. Biol. Evol.">
        <title>Comparative Genomics of Early-Diverging Mushroom-Forming Fungi Provides Insights into the Origins of Lignocellulose Decay Capabilities.</title>
        <authorList>
            <person name="Nagy L.G."/>
            <person name="Riley R."/>
            <person name="Tritt A."/>
            <person name="Adam C."/>
            <person name="Daum C."/>
            <person name="Floudas D."/>
            <person name="Sun H."/>
            <person name="Yadav J.S."/>
            <person name="Pangilinan J."/>
            <person name="Larsson K.H."/>
            <person name="Matsuura K."/>
            <person name="Barry K."/>
            <person name="Labutti K."/>
            <person name="Kuo R."/>
            <person name="Ohm R.A."/>
            <person name="Bhattacharya S.S."/>
            <person name="Shirouzu T."/>
            <person name="Yoshinaga Y."/>
            <person name="Martin F.M."/>
            <person name="Grigoriev I.V."/>
            <person name="Hibbett D.S."/>
        </authorList>
    </citation>
    <scope>NUCLEOTIDE SEQUENCE [LARGE SCALE GENOMIC DNA]</scope>
    <source>
        <strain evidence="5 6">CBS 109695</strain>
    </source>
</reference>
<comment type="similarity">
    <text evidence="1">Belongs to the ATP-dependent AMP-binding enzyme family.</text>
</comment>
<dbReference type="InterPro" id="IPR000873">
    <property type="entry name" value="AMP-dep_synth/lig_dom"/>
</dbReference>
<evidence type="ECO:0000313" key="5">
    <source>
        <dbReference type="EMBL" id="KZP27521.1"/>
    </source>
</evidence>
<dbReference type="PANTHER" id="PTHR24096">
    <property type="entry name" value="LONG-CHAIN-FATTY-ACID--COA LIGASE"/>
    <property type="match status" value="1"/>
</dbReference>
<dbReference type="Pfam" id="PF00501">
    <property type="entry name" value="AMP-binding"/>
    <property type="match status" value="1"/>
</dbReference>
<dbReference type="Pfam" id="PF13193">
    <property type="entry name" value="AMP-binding_C"/>
    <property type="match status" value="1"/>
</dbReference>
<sequence length="597" mass="64284">MSPTIYKSLTPDVDLKIQSIFSHLFTPDGKGNIGGFPGSDPAFIDADTNTVVSRAVLRSLSLSLAYGLTHPAQPVYAAPYSAPPATPLVPLKKGDTVMIFAPNSIAWPVALFGSVAAGLRCTLANSAYTPNELHHQWSDSNARLVFAHPSLVPIVLEMFKMHLGWGAEEAKARIVVLGTEWLTGVKDEGSEAGAAFTQLTALLNRGTLKSEVRFDGKDTSETTYLCYSSGTTGKPKGVETTHANIVSVVQMVVPVFPPWRRDDVMLGVLPFYHIYGAVKLLHFPFQCGIPVVVMPRFSVDGFCAHVARYRVTAALVVPPMLLGLAKHPITLPENAPNLTSLRMLFSGAAPLGATLVDATRERLAAVGATVHVTQGYGLTETSPTTHVLPVADCLHKVGTIGVLLPNLEARLVDEADVDVAPGPDAAGELWLRGPSVMKGYLGNAQATADSITADGWFKTGDVAVRDDEGFWKIVDRRKELIKYKGFQVPPAELESALLAHPDIADVAVIGIDSRAEETELPRAYIVPAKPLQAEEHAEFGKGVAEWLKPRVARHKQLRGGVRVVEVIPKSAAGKILRRELRELAKKEEQDAAPKAKL</sequence>